<dbReference type="AlphaFoldDB" id="A0A851HJJ1"/>
<reference evidence="1 2" key="1">
    <citation type="submission" date="2020-06" db="EMBL/GenBank/DDBJ databases">
        <title>Draft genome sequence of Candidatus Phytoplasma pruni (X-disease group, subgroup 16SrIII-B) strain ChTDIII from Argentina.</title>
        <authorList>
            <person name="Fernandez F.D."/>
            <person name="Zuebert C."/>
            <person name="Huettel B."/>
            <person name="Kube M."/>
            <person name="Conci L.R."/>
        </authorList>
    </citation>
    <scope>NUCLEOTIDE SEQUENCE [LARGE SCALE GENOMIC DNA]</scope>
    <source>
        <strain evidence="1 2">ChTDIII</strain>
    </source>
</reference>
<sequence length="86" mass="10070">MSLTIKQIKTMTPDELNKYFNKNLAFNLFVITPSKVKILSGEQIAKLDPGNFYVFPWRCLTKKQRKYLTAEQLEVIKENKKDGPIY</sequence>
<gene>
    <name evidence="1" type="ORF">HR065_01285</name>
</gene>
<dbReference type="EMBL" id="JABUOH010000033">
    <property type="protein sequence ID" value="NWN45716.1"/>
    <property type="molecule type" value="Genomic_DNA"/>
</dbReference>
<proteinExistence type="predicted"/>
<keyword evidence="2" id="KW-1185">Reference proteome</keyword>
<organism evidence="1 2">
    <name type="scientific">Candidatus Phytoplasma pruni</name>
    <dbReference type="NCBI Taxonomy" id="479893"/>
    <lineage>
        <taxon>Bacteria</taxon>
        <taxon>Bacillati</taxon>
        <taxon>Mycoplasmatota</taxon>
        <taxon>Mollicutes</taxon>
        <taxon>Acholeplasmatales</taxon>
        <taxon>Acholeplasmataceae</taxon>
        <taxon>Candidatus Phytoplasma</taxon>
        <taxon>16SrIII (X-disease group)</taxon>
    </lineage>
</organism>
<accession>A0A851HJJ1</accession>
<name>A0A851HJJ1_9MOLU</name>
<evidence type="ECO:0000313" key="1">
    <source>
        <dbReference type="EMBL" id="NWN45716.1"/>
    </source>
</evidence>
<dbReference type="Proteomes" id="UP000568109">
    <property type="component" value="Unassembled WGS sequence"/>
</dbReference>
<dbReference type="RefSeq" id="WP_178734115.1">
    <property type="nucleotide sequence ID" value="NZ_JABUOH010000033.1"/>
</dbReference>
<protein>
    <submittedName>
        <fullName evidence="1">Uncharacterized protein</fullName>
    </submittedName>
</protein>
<comment type="caution">
    <text evidence="1">The sequence shown here is derived from an EMBL/GenBank/DDBJ whole genome shotgun (WGS) entry which is preliminary data.</text>
</comment>
<evidence type="ECO:0000313" key="2">
    <source>
        <dbReference type="Proteomes" id="UP000568109"/>
    </source>
</evidence>